<keyword evidence="2" id="KW-1185">Reference proteome</keyword>
<dbReference type="Proteomes" id="UP000799324">
    <property type="component" value="Unassembled WGS sequence"/>
</dbReference>
<proteinExistence type="predicted"/>
<organism evidence="1 2">
    <name type="scientific">Lophiostoma macrostomum CBS 122681</name>
    <dbReference type="NCBI Taxonomy" id="1314788"/>
    <lineage>
        <taxon>Eukaryota</taxon>
        <taxon>Fungi</taxon>
        <taxon>Dikarya</taxon>
        <taxon>Ascomycota</taxon>
        <taxon>Pezizomycotina</taxon>
        <taxon>Dothideomycetes</taxon>
        <taxon>Pleosporomycetidae</taxon>
        <taxon>Pleosporales</taxon>
        <taxon>Lophiostomataceae</taxon>
        <taxon>Lophiostoma</taxon>
    </lineage>
</organism>
<dbReference type="EMBL" id="MU004601">
    <property type="protein sequence ID" value="KAF2647596.1"/>
    <property type="molecule type" value="Genomic_DNA"/>
</dbReference>
<gene>
    <name evidence="1" type="ORF">K491DRAFT_685394</name>
</gene>
<name>A0A6A6SII1_9PLEO</name>
<dbReference type="AlphaFoldDB" id="A0A6A6SII1"/>
<reference evidence="1" key="1">
    <citation type="journal article" date="2020" name="Stud. Mycol.">
        <title>101 Dothideomycetes genomes: a test case for predicting lifestyles and emergence of pathogens.</title>
        <authorList>
            <person name="Haridas S."/>
            <person name="Albert R."/>
            <person name="Binder M."/>
            <person name="Bloem J."/>
            <person name="Labutti K."/>
            <person name="Salamov A."/>
            <person name="Andreopoulos B."/>
            <person name="Baker S."/>
            <person name="Barry K."/>
            <person name="Bills G."/>
            <person name="Bluhm B."/>
            <person name="Cannon C."/>
            <person name="Castanera R."/>
            <person name="Culley D."/>
            <person name="Daum C."/>
            <person name="Ezra D."/>
            <person name="Gonzalez J."/>
            <person name="Henrissat B."/>
            <person name="Kuo A."/>
            <person name="Liang C."/>
            <person name="Lipzen A."/>
            <person name="Lutzoni F."/>
            <person name="Magnuson J."/>
            <person name="Mondo S."/>
            <person name="Nolan M."/>
            <person name="Ohm R."/>
            <person name="Pangilinan J."/>
            <person name="Park H.-J."/>
            <person name="Ramirez L."/>
            <person name="Alfaro M."/>
            <person name="Sun H."/>
            <person name="Tritt A."/>
            <person name="Yoshinaga Y."/>
            <person name="Zwiers L.-H."/>
            <person name="Turgeon B."/>
            <person name="Goodwin S."/>
            <person name="Spatafora J."/>
            <person name="Crous P."/>
            <person name="Grigoriev I."/>
        </authorList>
    </citation>
    <scope>NUCLEOTIDE SEQUENCE</scope>
    <source>
        <strain evidence="1">CBS 122681</strain>
    </source>
</reference>
<protein>
    <submittedName>
        <fullName evidence="1">Uncharacterized protein</fullName>
    </submittedName>
</protein>
<evidence type="ECO:0000313" key="2">
    <source>
        <dbReference type="Proteomes" id="UP000799324"/>
    </source>
</evidence>
<accession>A0A6A6SII1</accession>
<evidence type="ECO:0000313" key="1">
    <source>
        <dbReference type="EMBL" id="KAF2647596.1"/>
    </source>
</evidence>
<sequence>MMRSANALRYVSRNTSQIGRTDLPAKFSRVPLLVYGRNDLSSFDLVSSVCTVFLLHLLVQRIYLYLIRVPKARNAAVRQSSNHNTFFNTTINSIGTRPSDDMKTPLFGEQFARKVCLTSHQQAASPTCCRRADASKKTMRDRRQLTKNTVDSFCMLSGASNLLDRTPDSRFFQAPQEVAVLRETLESGPPTQLILRSTPLPQPSSCGTVSNFFERYDLANLYVSTRINKPVLVAGDE</sequence>